<proteinExistence type="predicted"/>
<dbReference type="EMBL" id="MLQS01000035">
    <property type="protein sequence ID" value="OIJ16523.1"/>
    <property type="molecule type" value="Genomic_DNA"/>
</dbReference>
<organism evidence="1 2">
    <name type="scientific">Anaerobacillus alkalidiazotrophicus</name>
    <dbReference type="NCBI Taxonomy" id="472963"/>
    <lineage>
        <taxon>Bacteria</taxon>
        <taxon>Bacillati</taxon>
        <taxon>Bacillota</taxon>
        <taxon>Bacilli</taxon>
        <taxon>Bacillales</taxon>
        <taxon>Bacillaceae</taxon>
        <taxon>Anaerobacillus</taxon>
    </lineage>
</organism>
<evidence type="ECO:0000313" key="1">
    <source>
        <dbReference type="EMBL" id="OIJ16523.1"/>
    </source>
</evidence>
<protein>
    <submittedName>
        <fullName evidence="1">Uncharacterized protein</fullName>
    </submittedName>
</protein>
<dbReference type="AlphaFoldDB" id="A0A1S2LWI6"/>
<sequence>MVQMSKKQYYLVVFLLLFSAFYGYKKHSEVSQQRDYLNPHLMQLMHTIQNEIHTTSIILKTLMTENQIPYAQWKQLKNGFEAIEHSSYEIEKMGRAIYPNHAHGLENATKTSSNLIVNHLIYIEDNFIDTNMDRIDKITFPLETHSMLELIYDTANRWNEVSSQYYVTTDIIKRTYWVDMMKEIQDPSVVFQHQYSSQ</sequence>
<dbReference type="Proteomes" id="UP000180057">
    <property type="component" value="Unassembled WGS sequence"/>
</dbReference>
<comment type="caution">
    <text evidence="1">The sequence shown here is derived from an EMBL/GenBank/DDBJ whole genome shotgun (WGS) entry which is preliminary data.</text>
</comment>
<dbReference type="RefSeq" id="WP_071391143.1">
    <property type="nucleotide sequence ID" value="NZ_MLQS01000035.1"/>
</dbReference>
<evidence type="ECO:0000313" key="2">
    <source>
        <dbReference type="Proteomes" id="UP000180057"/>
    </source>
</evidence>
<name>A0A1S2LWI6_9BACI</name>
<reference evidence="1 2" key="1">
    <citation type="submission" date="2016-10" db="EMBL/GenBank/DDBJ databases">
        <title>Draft genome sequences of four alkaliphilic bacteria belonging to the Anaerobacillus genus.</title>
        <authorList>
            <person name="Bassil N.M."/>
            <person name="Lloyd J.R."/>
        </authorList>
    </citation>
    <scope>NUCLEOTIDE SEQUENCE [LARGE SCALE GENOMIC DNA]</scope>
    <source>
        <strain evidence="1 2">DSM 22531</strain>
    </source>
</reference>
<gene>
    <name evidence="1" type="ORF">BKP45_21205</name>
</gene>
<keyword evidence="2" id="KW-1185">Reference proteome</keyword>
<accession>A0A1S2LWI6</accession>